<dbReference type="PROSITE" id="PS50005">
    <property type="entry name" value="TPR"/>
    <property type="match status" value="1"/>
</dbReference>
<feature type="repeat" description="TPR" evidence="1">
    <location>
        <begin position="86"/>
        <end position="119"/>
    </location>
</feature>
<protein>
    <recommendedName>
        <fullName evidence="5">Tetratricopeptide repeat protein</fullName>
    </recommendedName>
</protein>
<evidence type="ECO:0000256" key="1">
    <source>
        <dbReference type="PROSITE-ProRule" id="PRU00339"/>
    </source>
</evidence>
<accession>A0A858ST87</accession>
<name>A0A858ST87_9RHOB</name>
<feature type="signal peptide" evidence="2">
    <location>
        <begin position="1"/>
        <end position="17"/>
    </location>
</feature>
<dbReference type="AlphaFoldDB" id="A0A858ST87"/>
<evidence type="ECO:0008006" key="5">
    <source>
        <dbReference type="Google" id="ProtNLM"/>
    </source>
</evidence>
<keyword evidence="2" id="KW-0732">Signal</keyword>
<gene>
    <name evidence="3" type="ORF">G3256_10385</name>
</gene>
<keyword evidence="1" id="KW-0802">TPR repeat</keyword>
<dbReference type="EMBL" id="CP048788">
    <property type="protein sequence ID" value="QJF51540.1"/>
    <property type="molecule type" value="Genomic_DNA"/>
</dbReference>
<evidence type="ECO:0000256" key="2">
    <source>
        <dbReference type="SAM" id="SignalP"/>
    </source>
</evidence>
<organism evidence="3 4">
    <name type="scientific">Roseobacter ponti</name>
    <dbReference type="NCBI Taxonomy" id="1891787"/>
    <lineage>
        <taxon>Bacteria</taxon>
        <taxon>Pseudomonadati</taxon>
        <taxon>Pseudomonadota</taxon>
        <taxon>Alphaproteobacteria</taxon>
        <taxon>Rhodobacterales</taxon>
        <taxon>Roseobacteraceae</taxon>
        <taxon>Roseobacter</taxon>
    </lineage>
</organism>
<dbReference type="InterPro" id="IPR011990">
    <property type="entry name" value="TPR-like_helical_dom_sf"/>
</dbReference>
<dbReference type="KEGG" id="rpon:G3256_10385"/>
<dbReference type="SUPFAM" id="SSF48452">
    <property type="entry name" value="TPR-like"/>
    <property type="match status" value="1"/>
</dbReference>
<sequence length="172" mass="18753">MRTLLIASLLLPTIVCADGGDVEPPAPPASDCKGAQVFDEKSGKCVDAKESGLDRDQLYTTVRQLAWAGRYHDAQNVLDAMDPHDPGRLTYMGFTHRKLGNTGLAMMFYREAIDRDPANITARSYMGQGFVEQGQVTKAIAQLQAIRRHGGSGTWSETSLRNAIATGATYNY</sequence>
<dbReference type="Gene3D" id="1.25.40.10">
    <property type="entry name" value="Tetratricopeptide repeat domain"/>
    <property type="match status" value="1"/>
</dbReference>
<dbReference type="RefSeq" id="WP_169640757.1">
    <property type="nucleotide sequence ID" value="NZ_CP048788.1"/>
</dbReference>
<evidence type="ECO:0000313" key="4">
    <source>
        <dbReference type="Proteomes" id="UP000503308"/>
    </source>
</evidence>
<dbReference type="Proteomes" id="UP000503308">
    <property type="component" value="Chromosome"/>
</dbReference>
<dbReference type="InterPro" id="IPR019734">
    <property type="entry name" value="TPR_rpt"/>
</dbReference>
<feature type="chain" id="PRO_5032963892" description="Tetratricopeptide repeat protein" evidence="2">
    <location>
        <begin position="18"/>
        <end position="172"/>
    </location>
</feature>
<evidence type="ECO:0000313" key="3">
    <source>
        <dbReference type="EMBL" id="QJF51540.1"/>
    </source>
</evidence>
<proteinExistence type="predicted"/>
<reference evidence="3 4" key="1">
    <citation type="submission" date="2020-02" db="EMBL/GenBank/DDBJ databases">
        <title>Genome sequence of Roseobacter ponti.</title>
        <authorList>
            <person name="Hollensteiner J."/>
            <person name="Schneider D."/>
            <person name="Poehlein A."/>
            <person name="Daniel R."/>
        </authorList>
    </citation>
    <scope>NUCLEOTIDE SEQUENCE [LARGE SCALE GENOMIC DNA]</scope>
    <source>
        <strain evidence="3 4">DSM 106830</strain>
    </source>
</reference>
<keyword evidence="4" id="KW-1185">Reference proteome</keyword>